<dbReference type="Pfam" id="PF22770">
    <property type="entry name" value="POP1_C"/>
    <property type="match status" value="1"/>
</dbReference>
<comment type="subcellular location">
    <subcellularLocation>
        <location evidence="1">Nucleus</location>
    </subcellularLocation>
</comment>
<feature type="compositionally biased region" description="Basic and acidic residues" evidence="7">
    <location>
        <begin position="983"/>
        <end position="992"/>
    </location>
</feature>
<accession>A0A094ZN78</accession>
<evidence type="ECO:0000256" key="6">
    <source>
        <dbReference type="PROSITE-ProRule" id="PRU00104"/>
    </source>
</evidence>
<feature type="domain" description="HECT" evidence="8">
    <location>
        <begin position="1"/>
        <end position="290"/>
    </location>
</feature>
<evidence type="ECO:0000256" key="2">
    <source>
        <dbReference type="ARBA" id="ARBA00022679"/>
    </source>
</evidence>
<dbReference type="GO" id="GO:0004842">
    <property type="term" value="F:ubiquitin-protein transferase activity"/>
    <property type="evidence" value="ECO:0007669"/>
    <property type="project" value="InterPro"/>
</dbReference>
<evidence type="ECO:0000256" key="7">
    <source>
        <dbReference type="SAM" id="MobiDB-lite"/>
    </source>
</evidence>
<protein>
    <submittedName>
        <fullName evidence="9">Ubiquitin-protein ligase E3A</fullName>
    </submittedName>
</protein>
<gene>
    <name evidence="9" type="ORF">MS3_04411</name>
</gene>
<dbReference type="InterPro" id="IPR035983">
    <property type="entry name" value="Hect_E3_ubiquitin_ligase"/>
</dbReference>
<dbReference type="Gene3D" id="3.30.2410.10">
    <property type="entry name" value="Hect, E3 ligase catalytic domain"/>
    <property type="match status" value="1"/>
</dbReference>
<keyword evidence="3" id="KW-0819">tRNA processing</keyword>
<dbReference type="SUPFAM" id="SSF56204">
    <property type="entry name" value="Hect, E3 ligase catalytic domain"/>
    <property type="match status" value="1"/>
</dbReference>
<dbReference type="STRING" id="6185.A0A094ZN78"/>
<keyword evidence="5" id="KW-0539">Nucleus</keyword>
<feature type="region of interest" description="Disordered" evidence="7">
    <location>
        <begin position="983"/>
        <end position="1004"/>
    </location>
</feature>
<dbReference type="InterPro" id="IPR000569">
    <property type="entry name" value="HECT_dom"/>
</dbReference>
<evidence type="ECO:0000256" key="1">
    <source>
        <dbReference type="ARBA" id="ARBA00004123"/>
    </source>
</evidence>
<dbReference type="Pfam" id="PF00632">
    <property type="entry name" value="HECT"/>
    <property type="match status" value="1"/>
</dbReference>
<evidence type="ECO:0000256" key="3">
    <source>
        <dbReference type="ARBA" id="ARBA00022694"/>
    </source>
</evidence>
<dbReference type="InterPro" id="IPR039182">
    <property type="entry name" value="Pop1"/>
</dbReference>
<dbReference type="SMART" id="SM00119">
    <property type="entry name" value="HECTc"/>
    <property type="match status" value="1"/>
</dbReference>
<reference evidence="9" key="1">
    <citation type="journal article" date="2012" name="Nat. Genet.">
        <title>Whole-genome sequence of Schistosoma haematobium.</title>
        <authorList>
            <person name="Young N.D."/>
            <person name="Jex A.R."/>
            <person name="Li B."/>
            <person name="Liu S."/>
            <person name="Yang L."/>
            <person name="Xiong Z."/>
            <person name="Li Y."/>
            <person name="Cantacessi C."/>
            <person name="Hall R.S."/>
            <person name="Xu X."/>
            <person name="Chen F."/>
            <person name="Wu X."/>
            <person name="Zerlotini A."/>
            <person name="Oliveira G."/>
            <person name="Hofmann A."/>
            <person name="Zhang G."/>
            <person name="Fang X."/>
            <person name="Kang Y."/>
            <person name="Campbell B.E."/>
            <person name="Loukas A."/>
            <person name="Ranganathan S."/>
            <person name="Rollinson D."/>
            <person name="Rinaldi G."/>
            <person name="Brindley P.J."/>
            <person name="Yang H."/>
            <person name="Wang J."/>
            <person name="Wang J."/>
            <person name="Gasser R.B."/>
        </authorList>
    </citation>
    <scope>NUCLEOTIDE SEQUENCE [LARGE SCALE GENOMIC DNA]</scope>
</reference>
<dbReference type="Pfam" id="PF06978">
    <property type="entry name" value="POP1_N"/>
    <property type="match status" value="1"/>
</dbReference>
<proteinExistence type="predicted"/>
<evidence type="ECO:0000256" key="5">
    <source>
        <dbReference type="ARBA" id="ARBA00023242"/>
    </source>
</evidence>
<dbReference type="Pfam" id="PF08170">
    <property type="entry name" value="POPLD"/>
    <property type="match status" value="1"/>
</dbReference>
<dbReference type="Gene3D" id="3.90.1750.10">
    <property type="entry name" value="Hect, E3 ligase catalytic domains"/>
    <property type="match status" value="1"/>
</dbReference>
<feature type="active site" description="Glycyl thioester intermediate" evidence="6">
    <location>
        <position position="284"/>
    </location>
</feature>
<dbReference type="GO" id="GO:0005655">
    <property type="term" value="C:nucleolar ribonuclease P complex"/>
    <property type="evidence" value="ECO:0007669"/>
    <property type="project" value="InterPro"/>
</dbReference>
<name>A0A094ZN78_SCHHA</name>
<dbReference type="Gene3D" id="3.30.1360.120">
    <property type="entry name" value="Probable tRNA modification gtpase trme, domain 1"/>
    <property type="match status" value="1"/>
</dbReference>
<dbReference type="Gene3D" id="3.30.2160.10">
    <property type="entry name" value="Hect, E3 ligase catalytic domain"/>
    <property type="match status" value="1"/>
</dbReference>
<organism evidence="9">
    <name type="scientific">Schistosoma haematobium</name>
    <name type="common">Blood fluke</name>
    <dbReference type="NCBI Taxonomy" id="6185"/>
    <lineage>
        <taxon>Eukaryota</taxon>
        <taxon>Metazoa</taxon>
        <taxon>Spiralia</taxon>
        <taxon>Lophotrochozoa</taxon>
        <taxon>Platyhelminthes</taxon>
        <taxon>Trematoda</taxon>
        <taxon>Digenea</taxon>
        <taxon>Strigeidida</taxon>
        <taxon>Schistosomatoidea</taxon>
        <taxon>Schistosomatidae</taxon>
        <taxon>Schistosoma</taxon>
    </lineage>
</organism>
<keyword evidence="4 6" id="KW-0833">Ubl conjugation pathway</keyword>
<dbReference type="GO" id="GO:0000172">
    <property type="term" value="C:ribonuclease MRP complex"/>
    <property type="evidence" value="ECO:0007669"/>
    <property type="project" value="InterPro"/>
</dbReference>
<dbReference type="AlphaFoldDB" id="A0A094ZN78"/>
<evidence type="ECO:0000256" key="4">
    <source>
        <dbReference type="ARBA" id="ARBA00022786"/>
    </source>
</evidence>
<keyword evidence="2" id="KW-0808">Transferase</keyword>
<dbReference type="FunFam" id="3.30.2160.10:FF:000004">
    <property type="entry name" value="probable E3 ubiquitin-protein ligase HERC4 isoform X1"/>
    <property type="match status" value="1"/>
</dbReference>
<dbReference type="PROSITE" id="PS50237">
    <property type="entry name" value="HECT"/>
    <property type="match status" value="1"/>
</dbReference>
<sequence length="1073" mass="123070">MFVLDEETQNYWFNPVPLDDMEREYCLIGTLLGLAIYNDVILDINFPSVLYRKLVGKLGTFEDLFDARPSLAQGLKSLLEYEYDDIENVFGCSFAVNYLDPFGNVITHELKPDGAKIPVTKENRKEYVDLYSSFLLNDSVKKQFNAFRRGFQMVVDESPLTFLFRPDELELLVRGSPVYDFNELERVTTYEEYTSDSTVIKNFWSIVHSMTKEQKKQLLQFSTGSDRVPVGGMSKMKFTIARQGSDTNSKEIYVYFPVELKDCNIMDFKPINDLPESTYSQYACFDVLRLATVRGAELASFESSVNVLTSTALTGLQRLPVRLRRRAASHRINRLPRRFHKHHHLANPNENGSKSGFTVLIVECLSEPVFFLIFSLEMKTFRIKNKLKSRRYRRRTLRLLALHARFITTNKHNNHLKKKKSFWLPTHIWHAKRFHMITKWGWRLPYAPTNKIFKACYKASHNGCLLFDVSYLNCFQIYGPENMLVKFLNNVFQLDYQVDSWLPELSNMKTPLWSCEQTGILYATNKYVKDISRPVLGPVRILWGSLNSLNESFRHIWLWLHPAMSAPAWELLQTSIKEVNSLNDTQYALELDDVTGYFCRLRLIGRQSHGLISDIIQLKNGSTLDENWTSWNNVSTSIREAVCVPSGLVISLQDCENFRSNRPRLKIRNRNWSLMPIKLSDNDPQNQDQLRMNESSNNKSGFVLPSGKQLSWLDINKFYPNHTNSPDQLLSTKINLETKENSIDVVLIQNSTPSLIRSSPETVGWDIILRRNFPQSDNDLLLRGSLTARDFLIACVYRGAEVGGLRDLYYWAGLGTCAGGRFDSFPETLWPDTLAGRKSAEIVTKEKLNKLIRLPSNLRPDFTKFGITCPFLYPWSELITQNSISVGKTMDSIVSSTISSNDNVITSSSVDNNQWFVLREPGLLRLVVHRMIIGENRAKLSLQQLYNYNSLLLNAIILVYVKTEHRGVPQAYARIYAFYPNESNRKNSKEDNSNPVTNSADDKESPQNFRLLIGYVQDGGYGQSLGRGIGLGFISLSALSNALNLINTTKRIKYCIQNPTSHQSYNVRLSVVI</sequence>
<dbReference type="InterPro" id="IPR055079">
    <property type="entry name" value="POP1_C"/>
</dbReference>
<dbReference type="InterPro" id="IPR027266">
    <property type="entry name" value="TrmE/GcvT-like"/>
</dbReference>
<evidence type="ECO:0000313" key="9">
    <source>
        <dbReference type="EMBL" id="KGB36140.1"/>
    </source>
</evidence>
<dbReference type="PANTHER" id="PTHR22731:SF3">
    <property type="entry name" value="RIBONUCLEASES P_MRP PROTEIN SUBUNIT POP1"/>
    <property type="match status" value="1"/>
</dbReference>
<dbReference type="PANTHER" id="PTHR22731">
    <property type="entry name" value="RIBONUCLEASES P/MRP PROTEIN SUBUNIT POP1"/>
    <property type="match status" value="1"/>
</dbReference>
<keyword evidence="9" id="KW-0436">Ligase</keyword>
<dbReference type="EMBL" id="KL250747">
    <property type="protein sequence ID" value="KGB36140.1"/>
    <property type="molecule type" value="Genomic_DNA"/>
</dbReference>
<dbReference type="GO" id="GO:0001682">
    <property type="term" value="P:tRNA 5'-leader removal"/>
    <property type="evidence" value="ECO:0007669"/>
    <property type="project" value="InterPro"/>
</dbReference>
<dbReference type="SUPFAM" id="SSF103025">
    <property type="entry name" value="Folate-binding domain"/>
    <property type="match status" value="1"/>
</dbReference>
<evidence type="ECO:0000259" key="8">
    <source>
        <dbReference type="PROSITE" id="PS50237"/>
    </source>
</evidence>
<dbReference type="GO" id="GO:0016874">
    <property type="term" value="F:ligase activity"/>
    <property type="evidence" value="ECO:0007669"/>
    <property type="project" value="UniProtKB-KW"/>
</dbReference>
<dbReference type="InterPro" id="IPR009723">
    <property type="entry name" value="Pop1_N"/>
</dbReference>
<dbReference type="InterPro" id="IPR012590">
    <property type="entry name" value="POPLD_dom"/>
</dbReference>